<dbReference type="EMBL" id="BARU01021197">
    <property type="protein sequence ID" value="GAH57858.1"/>
    <property type="molecule type" value="Genomic_DNA"/>
</dbReference>
<evidence type="ECO:0000313" key="2">
    <source>
        <dbReference type="EMBL" id="GAH57858.1"/>
    </source>
</evidence>
<sequence>MSAKPRRSWQEKLADSKGLPKVQEITDKMSKRWGTGAV</sequence>
<feature type="region of interest" description="Disordered" evidence="1">
    <location>
        <begin position="1"/>
        <end position="38"/>
    </location>
</feature>
<comment type="caution">
    <text evidence="2">The sequence shown here is derived from an EMBL/GenBank/DDBJ whole genome shotgun (WGS) entry which is preliminary data.</text>
</comment>
<evidence type="ECO:0000256" key="1">
    <source>
        <dbReference type="SAM" id="MobiDB-lite"/>
    </source>
</evidence>
<organism evidence="2">
    <name type="scientific">marine sediment metagenome</name>
    <dbReference type="NCBI Taxonomy" id="412755"/>
    <lineage>
        <taxon>unclassified sequences</taxon>
        <taxon>metagenomes</taxon>
        <taxon>ecological metagenomes</taxon>
    </lineage>
</organism>
<gene>
    <name evidence="2" type="ORF">S03H2_34712</name>
</gene>
<dbReference type="AlphaFoldDB" id="X1IJV1"/>
<name>X1IJV1_9ZZZZ</name>
<protein>
    <submittedName>
        <fullName evidence="2">Uncharacterized protein</fullName>
    </submittedName>
</protein>
<proteinExistence type="predicted"/>
<feature type="non-terminal residue" evidence="2">
    <location>
        <position position="38"/>
    </location>
</feature>
<reference evidence="2" key="1">
    <citation type="journal article" date="2014" name="Front. Microbiol.">
        <title>High frequency of phylogenetically diverse reductive dehalogenase-homologous genes in deep subseafloor sedimentary metagenomes.</title>
        <authorList>
            <person name="Kawai M."/>
            <person name="Futagami T."/>
            <person name="Toyoda A."/>
            <person name="Takaki Y."/>
            <person name="Nishi S."/>
            <person name="Hori S."/>
            <person name="Arai W."/>
            <person name="Tsubouchi T."/>
            <person name="Morono Y."/>
            <person name="Uchiyama I."/>
            <person name="Ito T."/>
            <person name="Fujiyama A."/>
            <person name="Inagaki F."/>
            <person name="Takami H."/>
        </authorList>
    </citation>
    <scope>NUCLEOTIDE SEQUENCE</scope>
    <source>
        <strain evidence="2">Expedition CK06-06</strain>
    </source>
</reference>
<accession>X1IJV1</accession>